<dbReference type="PANTHER" id="PTHR43377">
    <property type="entry name" value="BILIVERDIN REDUCTASE A"/>
    <property type="match status" value="1"/>
</dbReference>
<dbReference type="Gene3D" id="3.40.50.720">
    <property type="entry name" value="NAD(P)-binding Rossmann-like Domain"/>
    <property type="match status" value="1"/>
</dbReference>
<feature type="domain" description="Gfo/Idh/MocA-like oxidoreductase N-terminal" evidence="1">
    <location>
        <begin position="4"/>
        <end position="120"/>
    </location>
</feature>
<dbReference type="Pfam" id="PF01408">
    <property type="entry name" value="GFO_IDH_MocA"/>
    <property type="match status" value="1"/>
</dbReference>
<dbReference type="Proteomes" id="UP001619911">
    <property type="component" value="Unassembled WGS sequence"/>
</dbReference>
<gene>
    <name evidence="3" type="ORF">QYG89_10695</name>
</gene>
<keyword evidence="4" id="KW-1185">Reference proteome</keyword>
<comment type="caution">
    <text evidence="3">The sequence shown here is derived from an EMBL/GenBank/DDBJ whole genome shotgun (WGS) entry which is preliminary data.</text>
</comment>
<dbReference type="InterPro" id="IPR055170">
    <property type="entry name" value="GFO_IDH_MocA-like_dom"/>
</dbReference>
<dbReference type="InterPro" id="IPR036291">
    <property type="entry name" value="NAD(P)-bd_dom_sf"/>
</dbReference>
<evidence type="ECO:0000259" key="1">
    <source>
        <dbReference type="Pfam" id="PF01408"/>
    </source>
</evidence>
<dbReference type="InterPro" id="IPR000683">
    <property type="entry name" value="Gfo/Idh/MocA-like_OxRdtase_N"/>
</dbReference>
<evidence type="ECO:0000313" key="4">
    <source>
        <dbReference type="Proteomes" id="UP001619911"/>
    </source>
</evidence>
<dbReference type="SUPFAM" id="SSF55347">
    <property type="entry name" value="Glyceraldehyde-3-phosphate dehydrogenase-like, C-terminal domain"/>
    <property type="match status" value="1"/>
</dbReference>
<reference evidence="3 4" key="1">
    <citation type="submission" date="2023-07" db="EMBL/GenBank/DDBJ databases">
        <title>Bacillus lucianemedeirus sp. nov, a new species isolated from an immunobiological production facility.</title>
        <authorList>
            <person name="Costa L.V."/>
            <person name="Miranda R.V.S.L."/>
            <person name="Brandao M.L.L."/>
            <person name="Reis C.M.F."/>
            <person name="Frazao A.M."/>
            <person name="Cruz F.V."/>
            <person name="Baio P.V.P."/>
            <person name="Veras J.F.C."/>
            <person name="Ramos J.N."/>
            <person name="Vieira V."/>
        </authorList>
    </citation>
    <scope>NUCLEOTIDE SEQUENCE [LARGE SCALE GENOMIC DNA]</scope>
    <source>
        <strain evidence="3 4">B190/17</strain>
    </source>
</reference>
<evidence type="ECO:0000259" key="2">
    <source>
        <dbReference type="Pfam" id="PF22725"/>
    </source>
</evidence>
<accession>A0ABW8I9H5</accession>
<dbReference type="InterPro" id="IPR051450">
    <property type="entry name" value="Gfo/Idh/MocA_Oxidoreductases"/>
</dbReference>
<feature type="domain" description="GFO/IDH/MocA-like oxidoreductase" evidence="2">
    <location>
        <begin position="156"/>
        <end position="221"/>
    </location>
</feature>
<dbReference type="Pfam" id="PF22725">
    <property type="entry name" value="GFO_IDH_MocA_C3"/>
    <property type="match status" value="1"/>
</dbReference>
<dbReference type="Gene3D" id="3.30.360.10">
    <property type="entry name" value="Dihydrodipicolinate Reductase, domain 2"/>
    <property type="match status" value="1"/>
</dbReference>
<evidence type="ECO:0000313" key="3">
    <source>
        <dbReference type="EMBL" id="MFK2826132.1"/>
    </source>
</evidence>
<dbReference type="RefSeq" id="WP_404317093.1">
    <property type="nucleotide sequence ID" value="NZ_JAUIYO010000007.1"/>
</dbReference>
<proteinExistence type="predicted"/>
<protein>
    <submittedName>
        <fullName evidence="3">Gfo/Idh/MocA family oxidoreductase</fullName>
    </submittedName>
</protein>
<sequence length="321" mass="35993">MSLIKIGVAGIGSMGLNHCRILKSMKNVEFIGVYDIDQERSEQVAKVFAVSVFSSYEKLIHAVDAVIIAVPTSSHYSLTLQAIQRGKHVLVEKPFVSSLKEAEQLRRMVEKEPVVVQVGHVERFNPAFKQLSETVSPHNVLFIEARRFGVPNRQIDTDVILDIMIHDIDIVLQLINSPLSTVTGVGYYTEEGKRLEAASALLSFQNGCYASLFSSRLSLEKKRSVYVTEQDRFLKANLLTKELYIYHKADRAPAGTLSCPPENVVGKIIVPHANALYLELEHFLQAIQLKQHPKVGIHEASKVLEVALKIKEQIEKSQHMK</sequence>
<dbReference type="SUPFAM" id="SSF51735">
    <property type="entry name" value="NAD(P)-binding Rossmann-fold domains"/>
    <property type="match status" value="1"/>
</dbReference>
<dbReference type="EMBL" id="JAUIYO010000007">
    <property type="protein sequence ID" value="MFK2826132.1"/>
    <property type="molecule type" value="Genomic_DNA"/>
</dbReference>
<organism evidence="3 4">
    <name type="scientific">Bacillus lumedeiriae</name>
    <dbReference type="NCBI Taxonomy" id="3058829"/>
    <lineage>
        <taxon>Bacteria</taxon>
        <taxon>Bacillati</taxon>
        <taxon>Bacillota</taxon>
        <taxon>Bacilli</taxon>
        <taxon>Bacillales</taxon>
        <taxon>Bacillaceae</taxon>
        <taxon>Bacillus</taxon>
    </lineage>
</organism>
<name>A0ABW8I9H5_9BACI</name>
<dbReference type="PANTHER" id="PTHR43377:SF1">
    <property type="entry name" value="BILIVERDIN REDUCTASE A"/>
    <property type="match status" value="1"/>
</dbReference>